<dbReference type="Proteomes" id="UP000198318">
    <property type="component" value="Unassembled WGS sequence"/>
</dbReference>
<organism evidence="2 3">
    <name type="scientific">Actinomadura meyerae</name>
    <dbReference type="NCBI Taxonomy" id="240840"/>
    <lineage>
        <taxon>Bacteria</taxon>
        <taxon>Bacillati</taxon>
        <taxon>Actinomycetota</taxon>
        <taxon>Actinomycetes</taxon>
        <taxon>Streptosporangiales</taxon>
        <taxon>Thermomonosporaceae</taxon>
        <taxon>Actinomadura</taxon>
    </lineage>
</organism>
<feature type="compositionally biased region" description="Low complexity" evidence="1">
    <location>
        <begin position="65"/>
        <end position="107"/>
    </location>
</feature>
<feature type="compositionally biased region" description="Pro residues" evidence="1">
    <location>
        <begin position="35"/>
        <end position="64"/>
    </location>
</feature>
<feature type="region of interest" description="Disordered" evidence="1">
    <location>
        <begin position="1"/>
        <end position="114"/>
    </location>
</feature>
<accession>A0A239LH24</accession>
<gene>
    <name evidence="2" type="ORF">SAMN05443665_102265</name>
</gene>
<keyword evidence="3" id="KW-1185">Reference proteome</keyword>
<evidence type="ECO:0000313" key="2">
    <source>
        <dbReference type="EMBL" id="SNT28979.1"/>
    </source>
</evidence>
<reference evidence="2 3" key="1">
    <citation type="submission" date="2017-06" db="EMBL/GenBank/DDBJ databases">
        <authorList>
            <person name="Kim H.J."/>
            <person name="Triplett B.A."/>
        </authorList>
    </citation>
    <scope>NUCLEOTIDE SEQUENCE [LARGE SCALE GENOMIC DNA]</scope>
    <source>
        <strain evidence="2 3">DSM 44715</strain>
    </source>
</reference>
<protein>
    <submittedName>
        <fullName evidence="2">Uncharacterized protein</fullName>
    </submittedName>
</protein>
<sequence length="195" mass="19930">MKHMRHDGRAPAQGGSGDTRVAGTAPETPVTDAPQPVPDTSPDPMPALAPEPPAASGPTAPPEPTESSESAELTGPTDPTGTAAPTDQAAPADQAAPTAASGPAAGTERLFDPAEAERFRERWHEVQSAFVDDPGGAVRRADELAAEAAEALGRALAARRRSLSDGLDGGAGADTERLRLALRGYRDLLDRVCAG</sequence>
<dbReference type="EMBL" id="FZOR01000022">
    <property type="protein sequence ID" value="SNT28979.1"/>
    <property type="molecule type" value="Genomic_DNA"/>
</dbReference>
<evidence type="ECO:0000313" key="3">
    <source>
        <dbReference type="Proteomes" id="UP000198318"/>
    </source>
</evidence>
<proteinExistence type="predicted"/>
<dbReference type="AlphaFoldDB" id="A0A239LH24"/>
<dbReference type="OrthoDB" id="123178at2"/>
<evidence type="ECO:0000256" key="1">
    <source>
        <dbReference type="SAM" id="MobiDB-lite"/>
    </source>
</evidence>
<name>A0A239LH24_9ACTN</name>
<dbReference type="RefSeq" id="WP_143228088.1">
    <property type="nucleotide sequence ID" value="NZ_FZOR01000022.1"/>
</dbReference>